<accession>X1ECA6</accession>
<dbReference type="SUPFAM" id="SSF54862">
    <property type="entry name" value="4Fe-4S ferredoxins"/>
    <property type="match status" value="1"/>
</dbReference>
<sequence>DFVKECVVGALSNKETEIIVDKDQCINCYKCQKAAEKNYPKINVDVTRARIPNEGEVSSVWKRITEALLGLPAAITDLQGPTKKKMTEQVLNLLGKQAK</sequence>
<protein>
    <recommendedName>
        <fullName evidence="1">4Fe-4S ferredoxin-type domain-containing protein</fullName>
    </recommendedName>
</protein>
<dbReference type="AlphaFoldDB" id="X1ECA6"/>
<dbReference type="InterPro" id="IPR017896">
    <property type="entry name" value="4Fe4S_Fe-S-bd"/>
</dbReference>
<dbReference type="EMBL" id="BARU01001223">
    <property type="protein sequence ID" value="GAH30247.1"/>
    <property type="molecule type" value="Genomic_DNA"/>
</dbReference>
<gene>
    <name evidence="2" type="ORF">S03H2_03332</name>
</gene>
<organism evidence="2">
    <name type="scientific">marine sediment metagenome</name>
    <dbReference type="NCBI Taxonomy" id="412755"/>
    <lineage>
        <taxon>unclassified sequences</taxon>
        <taxon>metagenomes</taxon>
        <taxon>ecological metagenomes</taxon>
    </lineage>
</organism>
<feature type="domain" description="4Fe-4S ferredoxin-type" evidence="1">
    <location>
        <begin position="16"/>
        <end position="45"/>
    </location>
</feature>
<reference evidence="2" key="1">
    <citation type="journal article" date="2014" name="Front. Microbiol.">
        <title>High frequency of phylogenetically diverse reductive dehalogenase-homologous genes in deep subseafloor sedimentary metagenomes.</title>
        <authorList>
            <person name="Kawai M."/>
            <person name="Futagami T."/>
            <person name="Toyoda A."/>
            <person name="Takaki Y."/>
            <person name="Nishi S."/>
            <person name="Hori S."/>
            <person name="Arai W."/>
            <person name="Tsubouchi T."/>
            <person name="Morono Y."/>
            <person name="Uchiyama I."/>
            <person name="Ito T."/>
            <person name="Fujiyama A."/>
            <person name="Inagaki F."/>
            <person name="Takami H."/>
        </authorList>
    </citation>
    <scope>NUCLEOTIDE SEQUENCE</scope>
    <source>
        <strain evidence="2">Expedition CK06-06</strain>
    </source>
</reference>
<proteinExistence type="predicted"/>
<dbReference type="PROSITE" id="PS51379">
    <property type="entry name" value="4FE4S_FER_2"/>
    <property type="match status" value="1"/>
</dbReference>
<comment type="caution">
    <text evidence="2">The sequence shown here is derived from an EMBL/GenBank/DDBJ whole genome shotgun (WGS) entry which is preliminary data.</text>
</comment>
<dbReference type="Gene3D" id="3.30.70.20">
    <property type="match status" value="1"/>
</dbReference>
<evidence type="ECO:0000313" key="2">
    <source>
        <dbReference type="EMBL" id="GAH30247.1"/>
    </source>
</evidence>
<feature type="non-terminal residue" evidence="2">
    <location>
        <position position="1"/>
    </location>
</feature>
<evidence type="ECO:0000259" key="1">
    <source>
        <dbReference type="PROSITE" id="PS51379"/>
    </source>
</evidence>
<name>X1ECA6_9ZZZZ</name>